<keyword evidence="1" id="KW-0732">Signal</keyword>
<reference evidence="2" key="1">
    <citation type="submission" date="2006-07" db="EMBL/GenBank/DDBJ databases">
        <title>Complete sequence of Thiomicrospira crunogena XCL-2.</title>
        <authorList>
            <consortium name="US DOE Joint Genome Institute"/>
            <person name="Copeland A."/>
            <person name="Lucas S."/>
            <person name="Lapidus A."/>
            <person name="Barry K."/>
            <person name="Detter J.C."/>
            <person name="Glavina del Rio T."/>
            <person name="Hammon N."/>
            <person name="Israni S."/>
            <person name="Dalin E."/>
            <person name="Tice H."/>
            <person name="Pitluck S."/>
            <person name="Chain P."/>
            <person name="Malfatti S."/>
            <person name="Shin M."/>
            <person name="Vergez L."/>
            <person name="Schmutz J."/>
            <person name="Larimer F."/>
            <person name="Land M."/>
            <person name="Hauser L."/>
            <person name="Kyrpides N."/>
            <person name="Lykidis A."/>
            <person name="Scott K.M."/>
            <person name="Sievert S."/>
            <person name="Kerfeld C."/>
            <person name="Freyermuth S."/>
            <person name="Dobrinski K."/>
            <person name="Boller A."/>
            <person name="Fitzpatrick K."/>
            <person name="Thoma P."/>
            <person name="Moore J."/>
            <person name="Richardson P."/>
        </authorList>
    </citation>
    <scope>NUCLEOTIDE SEQUENCE</scope>
    <source>
        <strain evidence="2">XCL-2</strain>
    </source>
</reference>
<gene>
    <name evidence="2" type="ordered locus">Tcr_1028</name>
</gene>
<feature type="chain" id="PRO_5004220432" evidence="1">
    <location>
        <begin position="30"/>
        <end position="148"/>
    </location>
</feature>
<dbReference type="EMBL" id="CP000109">
    <property type="protein sequence ID" value="ABB41623.1"/>
    <property type="molecule type" value="Genomic_DNA"/>
</dbReference>
<dbReference type="OrthoDB" id="5615930at2"/>
<dbReference type="HOGENOM" id="CLU_1757984_0_0_6"/>
<accession>Q31GV0</accession>
<dbReference type="eggNOG" id="ENOG5032U1D">
    <property type="taxonomic scope" value="Bacteria"/>
</dbReference>
<feature type="signal peptide" evidence="1">
    <location>
        <begin position="1"/>
        <end position="29"/>
    </location>
</feature>
<proteinExistence type="predicted"/>
<organism evidence="2">
    <name type="scientific">Hydrogenovibrio crunogenus (strain DSM 25203 / XCL-2)</name>
    <name type="common">Thiomicrospira crunogena</name>
    <dbReference type="NCBI Taxonomy" id="317025"/>
    <lineage>
        <taxon>Bacteria</taxon>
        <taxon>Pseudomonadati</taxon>
        <taxon>Pseudomonadota</taxon>
        <taxon>Gammaproteobacteria</taxon>
        <taxon>Thiotrichales</taxon>
        <taxon>Piscirickettsiaceae</taxon>
        <taxon>Hydrogenovibrio</taxon>
    </lineage>
</organism>
<dbReference type="KEGG" id="tcx:Tcr_1028"/>
<sequence>MKKRNGLQKLRLIGWLVLAGWLIALPASAEPAQELKGEALHVALVKTALKYDYFNQRCRGVSASQNEANVNRLFIEKYNLTINNFIKQFLTRDPRETETVLKKELYAEIYELGGCQQARKKGLEDHLKTDFRELYQKTEASPWFPILE</sequence>
<evidence type="ECO:0000256" key="1">
    <source>
        <dbReference type="SAM" id="SignalP"/>
    </source>
</evidence>
<evidence type="ECO:0000313" key="2">
    <source>
        <dbReference type="EMBL" id="ABB41623.1"/>
    </source>
</evidence>
<name>Q31GV0_HYDCU</name>
<dbReference type="AlphaFoldDB" id="Q31GV0"/>
<protein>
    <submittedName>
        <fullName evidence="2">Uncharacterized protein</fullName>
    </submittedName>
</protein>